<evidence type="ECO:0000256" key="1">
    <source>
        <dbReference type="SAM" id="MobiDB-lite"/>
    </source>
</evidence>
<proteinExistence type="predicted"/>
<protein>
    <submittedName>
        <fullName evidence="2">Uncharacterized protein</fullName>
    </submittedName>
</protein>
<reference evidence="2 3" key="1">
    <citation type="journal article" date="2024" name="Commun. Biol.">
        <title>Comparative genomic analysis of thermophilic fungi reveals convergent evolutionary adaptations and gene losses.</title>
        <authorList>
            <person name="Steindorff A.S."/>
            <person name="Aguilar-Pontes M.V."/>
            <person name="Robinson A.J."/>
            <person name="Andreopoulos B."/>
            <person name="LaButti K."/>
            <person name="Kuo A."/>
            <person name="Mondo S."/>
            <person name="Riley R."/>
            <person name="Otillar R."/>
            <person name="Haridas S."/>
            <person name="Lipzen A."/>
            <person name="Grimwood J."/>
            <person name="Schmutz J."/>
            <person name="Clum A."/>
            <person name="Reid I.D."/>
            <person name="Moisan M.C."/>
            <person name="Butler G."/>
            <person name="Nguyen T.T.M."/>
            <person name="Dewar K."/>
            <person name="Conant G."/>
            <person name="Drula E."/>
            <person name="Henrissat B."/>
            <person name="Hansel C."/>
            <person name="Singer S."/>
            <person name="Hutchinson M.I."/>
            <person name="de Vries R.P."/>
            <person name="Natvig D.O."/>
            <person name="Powell A.J."/>
            <person name="Tsang A."/>
            <person name="Grigoriev I.V."/>
        </authorList>
    </citation>
    <scope>NUCLEOTIDE SEQUENCE [LARGE SCALE GENOMIC DNA]</scope>
    <source>
        <strain evidence="2 3">ATCC 24622</strain>
    </source>
</reference>
<gene>
    <name evidence="2" type="ORF">VTK73DRAFT_4720</name>
</gene>
<evidence type="ECO:0000313" key="2">
    <source>
        <dbReference type="EMBL" id="KAL1837360.1"/>
    </source>
</evidence>
<name>A0ABR3V6I6_9PEZI</name>
<dbReference type="EMBL" id="JAZHXJ010002660">
    <property type="protein sequence ID" value="KAL1837360.1"/>
    <property type="molecule type" value="Genomic_DNA"/>
</dbReference>
<evidence type="ECO:0000313" key="3">
    <source>
        <dbReference type="Proteomes" id="UP001586593"/>
    </source>
</evidence>
<dbReference type="Proteomes" id="UP001586593">
    <property type="component" value="Unassembled WGS sequence"/>
</dbReference>
<feature type="compositionally biased region" description="Basic and acidic residues" evidence="1">
    <location>
        <begin position="58"/>
        <end position="69"/>
    </location>
</feature>
<feature type="region of interest" description="Disordered" evidence="1">
    <location>
        <begin position="44"/>
        <end position="69"/>
    </location>
</feature>
<organism evidence="2 3">
    <name type="scientific">Phialemonium thermophilum</name>
    <dbReference type="NCBI Taxonomy" id="223376"/>
    <lineage>
        <taxon>Eukaryota</taxon>
        <taxon>Fungi</taxon>
        <taxon>Dikarya</taxon>
        <taxon>Ascomycota</taxon>
        <taxon>Pezizomycotina</taxon>
        <taxon>Sordariomycetes</taxon>
        <taxon>Sordariomycetidae</taxon>
        <taxon>Cephalothecales</taxon>
        <taxon>Cephalothecaceae</taxon>
        <taxon>Phialemonium</taxon>
    </lineage>
</organism>
<keyword evidence="3" id="KW-1185">Reference proteome</keyword>
<accession>A0ABR3V6I6</accession>
<comment type="caution">
    <text evidence="2">The sequence shown here is derived from an EMBL/GenBank/DDBJ whole genome shotgun (WGS) entry which is preliminary data.</text>
</comment>
<sequence length="188" mass="20952">MGYTDYTHSLSCVKPHLRRPLGSTAIASWCHLHHLPFPDPSKMHARCTPDARQSSVSPRHETSSDDQTIHVHRPQLPQPADPLRGHCPWLAGTALLPPRRKDAATTVVLRIPRRPHRPQRLHRREEALVCGSCVSAPATKVGHDVALKWALVSPICSRCHRRSATSCDSSAWFRPATTARVHGMACRM</sequence>